<dbReference type="GO" id="GO:0080120">
    <property type="term" value="P:CAAX-box protein maturation"/>
    <property type="evidence" value="ECO:0007669"/>
    <property type="project" value="UniProtKB-ARBA"/>
</dbReference>
<keyword evidence="1" id="KW-0812">Transmembrane</keyword>
<dbReference type="EMBL" id="LT906453">
    <property type="protein sequence ID" value="SNV22223.1"/>
    <property type="molecule type" value="Genomic_DNA"/>
</dbReference>
<dbReference type="OrthoDB" id="2680086at2"/>
<dbReference type="InterPro" id="IPR003675">
    <property type="entry name" value="Rce1/LyrA-like_dom"/>
</dbReference>
<feature type="transmembrane region" description="Helical" evidence="1">
    <location>
        <begin position="50"/>
        <end position="73"/>
    </location>
</feature>
<feature type="domain" description="CAAX prenyl protease 2/Lysostaphin resistance protein A-like" evidence="2">
    <location>
        <begin position="130"/>
        <end position="223"/>
    </location>
</feature>
<dbReference type="AlphaFoldDB" id="A0A239VKG2"/>
<feature type="transmembrane region" description="Helical" evidence="1">
    <location>
        <begin position="247"/>
        <end position="266"/>
    </location>
</feature>
<dbReference type="KEGG" id="dco:SAMEA4475696_1450"/>
<dbReference type="Pfam" id="PF02517">
    <property type="entry name" value="Rce1-like"/>
    <property type="match status" value="1"/>
</dbReference>
<dbReference type="STRING" id="1121387.GCA_000429885_02116"/>
<accession>A0A239VKG2</accession>
<name>A0A239VKG2_9MICO</name>
<feature type="transmembrane region" description="Helical" evidence="1">
    <location>
        <begin position="93"/>
        <end position="115"/>
    </location>
</feature>
<dbReference type="GO" id="GO:0006508">
    <property type="term" value="P:proteolysis"/>
    <property type="evidence" value="ECO:0007669"/>
    <property type="project" value="UniProtKB-KW"/>
</dbReference>
<keyword evidence="1" id="KW-0472">Membrane</keyword>
<feature type="transmembrane region" description="Helical" evidence="1">
    <location>
        <begin position="7"/>
        <end position="30"/>
    </location>
</feature>
<dbReference type="GO" id="GO:0004175">
    <property type="term" value="F:endopeptidase activity"/>
    <property type="evidence" value="ECO:0007669"/>
    <property type="project" value="UniProtKB-ARBA"/>
</dbReference>
<evidence type="ECO:0000313" key="3">
    <source>
        <dbReference type="EMBL" id="SNV22223.1"/>
    </source>
</evidence>
<proteinExistence type="predicted"/>
<evidence type="ECO:0000313" key="4">
    <source>
        <dbReference type="Proteomes" id="UP000242637"/>
    </source>
</evidence>
<sequence length="291" mass="31431">MLSLGIAGAATVIFFLVLTGAGLLLAMIFGGEEALQRELAVWNTENDSTFLSKLTLDLILAALIPCTLVAVWFGNRGCPKLVHSVVGRFRWKWALRCGIALLPLWVVYIAVDQFFTAPEGSRPESNLLMLIFLAIFVTPLQAAGEEYFFRGWIMQNVGAWFEDPRKALIISGVVSTVVFAWIHGSTDFWVLVDLGTTAVACVYLTWRTGGLEAAVALHTVNNSVVGIITAIAGTASASNVSEATTGSFFATMISIGIHVAAVLILLRLTRDADLDVHAQEPYAIRANSQLS</sequence>
<dbReference type="RefSeq" id="WP_051277681.1">
    <property type="nucleotide sequence ID" value="NZ_JAAFNI010000001.1"/>
</dbReference>
<keyword evidence="4" id="KW-1185">Reference proteome</keyword>
<evidence type="ECO:0000256" key="1">
    <source>
        <dbReference type="SAM" id="Phobius"/>
    </source>
</evidence>
<keyword evidence="1" id="KW-1133">Transmembrane helix</keyword>
<keyword evidence="3" id="KW-0378">Hydrolase</keyword>
<reference evidence="3 4" key="1">
    <citation type="submission" date="2017-06" db="EMBL/GenBank/DDBJ databases">
        <authorList>
            <consortium name="Pathogen Informatics"/>
        </authorList>
    </citation>
    <scope>NUCLEOTIDE SEQUENCE [LARGE SCALE GENOMIC DNA]</scope>
    <source>
        <strain evidence="3 4">NCTC13039</strain>
    </source>
</reference>
<feature type="transmembrane region" description="Helical" evidence="1">
    <location>
        <begin position="213"/>
        <end position="235"/>
    </location>
</feature>
<keyword evidence="3" id="KW-0645">Protease</keyword>
<organism evidence="3 4">
    <name type="scientific">Dermatophilus congolensis</name>
    <dbReference type="NCBI Taxonomy" id="1863"/>
    <lineage>
        <taxon>Bacteria</taxon>
        <taxon>Bacillati</taxon>
        <taxon>Actinomycetota</taxon>
        <taxon>Actinomycetes</taxon>
        <taxon>Micrococcales</taxon>
        <taxon>Dermatophilaceae</taxon>
        <taxon>Dermatophilus</taxon>
    </lineage>
</organism>
<feature type="transmembrane region" description="Helical" evidence="1">
    <location>
        <begin position="188"/>
        <end position="206"/>
    </location>
</feature>
<gene>
    <name evidence="3" type="ORF">SAMEA4475696_01450</name>
</gene>
<dbReference type="GeneID" id="63459663"/>
<feature type="transmembrane region" description="Helical" evidence="1">
    <location>
        <begin position="127"/>
        <end position="144"/>
    </location>
</feature>
<evidence type="ECO:0000259" key="2">
    <source>
        <dbReference type="Pfam" id="PF02517"/>
    </source>
</evidence>
<protein>
    <submittedName>
        <fullName evidence="3">CAAX amino terminal protease self- immunity</fullName>
    </submittedName>
</protein>
<feature type="transmembrane region" description="Helical" evidence="1">
    <location>
        <begin position="165"/>
        <end position="182"/>
    </location>
</feature>
<dbReference type="Proteomes" id="UP000242637">
    <property type="component" value="Chromosome 1"/>
</dbReference>